<keyword evidence="2" id="KW-0736">Signalosome</keyword>
<gene>
    <name evidence="5" type="ORF">OHK93_001474</name>
</gene>
<dbReference type="GO" id="GO:0008180">
    <property type="term" value="C:COP9 signalosome"/>
    <property type="evidence" value="ECO:0007669"/>
    <property type="project" value="UniProtKB-KW"/>
</dbReference>
<dbReference type="InterPro" id="IPR045237">
    <property type="entry name" value="COPS7/eIF3m"/>
</dbReference>
<dbReference type="PROSITE" id="PS50250">
    <property type="entry name" value="PCI"/>
    <property type="match status" value="1"/>
</dbReference>
<dbReference type="AlphaFoldDB" id="A0AA43TW98"/>
<proteinExistence type="inferred from homology"/>
<reference evidence="5" key="1">
    <citation type="journal article" date="2023" name="Genome Biol. Evol.">
        <title>First Whole Genome Sequence and Flow Cytometry Genome Size Data for the Lichen-Forming Fungus Ramalina farinacea (Ascomycota).</title>
        <authorList>
            <person name="Llewellyn T."/>
            <person name="Mian S."/>
            <person name="Hill R."/>
            <person name="Leitch I.J."/>
            <person name="Gaya E."/>
        </authorList>
    </citation>
    <scope>NUCLEOTIDE SEQUENCE</scope>
    <source>
        <strain evidence="5">LIQ254RAFAR</strain>
    </source>
</reference>
<dbReference type="EMBL" id="JAPUFD010000011">
    <property type="protein sequence ID" value="MDI1490274.1"/>
    <property type="molecule type" value="Genomic_DNA"/>
</dbReference>
<dbReference type="PANTHER" id="PTHR15350">
    <property type="entry name" value="COP9 SIGNALOSOME COMPLEX SUBUNIT 7/DENDRITIC CELL PROTEIN GA17"/>
    <property type="match status" value="1"/>
</dbReference>
<evidence type="ECO:0000256" key="3">
    <source>
        <dbReference type="SAM" id="MobiDB-lite"/>
    </source>
</evidence>
<dbReference type="Proteomes" id="UP001161017">
    <property type="component" value="Unassembled WGS sequence"/>
</dbReference>
<evidence type="ECO:0000256" key="2">
    <source>
        <dbReference type="ARBA" id="ARBA00022790"/>
    </source>
</evidence>
<feature type="region of interest" description="Disordered" evidence="3">
    <location>
        <begin position="206"/>
        <end position="238"/>
    </location>
</feature>
<evidence type="ECO:0000313" key="6">
    <source>
        <dbReference type="Proteomes" id="UP001161017"/>
    </source>
</evidence>
<accession>A0AA43TW98</accession>
<feature type="compositionally biased region" description="Basic and acidic residues" evidence="3">
    <location>
        <begin position="208"/>
        <end position="227"/>
    </location>
</feature>
<dbReference type="SMART" id="SM00088">
    <property type="entry name" value="PINT"/>
    <property type="match status" value="1"/>
</dbReference>
<dbReference type="PANTHER" id="PTHR15350:SF5">
    <property type="entry name" value="COP9 SIGNALOSOME COMPLEX SUBUNIT 7"/>
    <property type="match status" value="1"/>
</dbReference>
<evidence type="ECO:0000256" key="1">
    <source>
        <dbReference type="ARBA" id="ARBA00008482"/>
    </source>
</evidence>
<feature type="domain" description="PCI" evidence="4">
    <location>
        <begin position="1"/>
        <end position="161"/>
    </location>
</feature>
<name>A0AA43TW98_9LECA</name>
<evidence type="ECO:0000259" key="4">
    <source>
        <dbReference type="PROSITE" id="PS50250"/>
    </source>
</evidence>
<comment type="similarity">
    <text evidence="1">Belongs to the CSN7/EIF3M family. CSN7 subfamily.</text>
</comment>
<dbReference type="Pfam" id="PF01399">
    <property type="entry name" value="PCI"/>
    <property type="match status" value="1"/>
</dbReference>
<organism evidence="5 6">
    <name type="scientific">Ramalina farinacea</name>
    <dbReference type="NCBI Taxonomy" id="258253"/>
    <lineage>
        <taxon>Eukaryota</taxon>
        <taxon>Fungi</taxon>
        <taxon>Dikarya</taxon>
        <taxon>Ascomycota</taxon>
        <taxon>Pezizomycotina</taxon>
        <taxon>Lecanoromycetes</taxon>
        <taxon>OSLEUM clade</taxon>
        <taxon>Lecanoromycetidae</taxon>
        <taxon>Lecanorales</taxon>
        <taxon>Lecanorineae</taxon>
        <taxon>Ramalinaceae</taxon>
        <taxon>Ramalina</taxon>
    </lineage>
</organism>
<evidence type="ECO:0000313" key="5">
    <source>
        <dbReference type="EMBL" id="MDI1490274.1"/>
    </source>
</evidence>
<sequence>MDQIQQKSLNALEPYLALAKSASAPKAATQVISQAISASNTFIFAELLQSPNIQALQNAAPEQAAFLTLLQIFSWGTWKDYKDTTDLPTLSDAQALKLRQLTLVSLARTPHLLSYEHLRKVLELPSSRALEDLVISAIYAGLLTAKLDTLAQRVDVSSVAPLRDVKPGTVPQMISIFDDWDARCASVLAGLETQVKEVRTKALKKRRRDDANEKAVAKLTDDKDSGKGKAVGKRGVGEETDEMDVDDIGLGLRSKNAKRGGGMFKGFGKR</sequence>
<comment type="caution">
    <text evidence="5">The sequence shown here is derived from an EMBL/GenBank/DDBJ whole genome shotgun (WGS) entry which is preliminary data.</text>
</comment>
<dbReference type="InterPro" id="IPR000717">
    <property type="entry name" value="PCI_dom"/>
</dbReference>
<dbReference type="Pfam" id="PF22061">
    <property type="entry name" value="CSN7_HB_subdom"/>
    <property type="match status" value="1"/>
</dbReference>
<keyword evidence="6" id="KW-1185">Reference proteome</keyword>
<protein>
    <recommendedName>
        <fullName evidence="4">PCI domain-containing protein</fullName>
    </recommendedName>
</protein>